<dbReference type="GO" id="GO:0000981">
    <property type="term" value="F:DNA-binding transcription factor activity, RNA polymerase II-specific"/>
    <property type="evidence" value="ECO:0007669"/>
    <property type="project" value="InterPro"/>
</dbReference>
<evidence type="ECO:0000259" key="7">
    <source>
        <dbReference type="PROSITE" id="PS50048"/>
    </source>
</evidence>
<dbReference type="SMART" id="SM00066">
    <property type="entry name" value="GAL4"/>
    <property type="match status" value="1"/>
</dbReference>
<dbReference type="GO" id="GO:0008270">
    <property type="term" value="F:zinc ion binding"/>
    <property type="evidence" value="ECO:0007669"/>
    <property type="project" value="InterPro"/>
</dbReference>
<comment type="caution">
    <text evidence="8">The sequence shown here is derived from an EMBL/GenBank/DDBJ whole genome shotgun (WGS) entry which is preliminary data.</text>
</comment>
<dbReference type="Gene3D" id="4.10.240.10">
    <property type="entry name" value="Zn(2)-C6 fungal-type DNA-binding domain"/>
    <property type="match status" value="1"/>
</dbReference>
<dbReference type="InterPro" id="IPR021858">
    <property type="entry name" value="Fun_TF"/>
</dbReference>
<dbReference type="Proteomes" id="UP000664132">
    <property type="component" value="Unassembled WGS sequence"/>
</dbReference>
<evidence type="ECO:0000256" key="3">
    <source>
        <dbReference type="ARBA" id="ARBA00023015"/>
    </source>
</evidence>
<keyword evidence="6" id="KW-0539">Nucleus</keyword>
<keyword evidence="3" id="KW-0805">Transcription regulation</keyword>
<evidence type="ECO:0000256" key="2">
    <source>
        <dbReference type="ARBA" id="ARBA00022833"/>
    </source>
</evidence>
<organism evidence="8 9">
    <name type="scientific">Cadophora malorum</name>
    <dbReference type="NCBI Taxonomy" id="108018"/>
    <lineage>
        <taxon>Eukaryota</taxon>
        <taxon>Fungi</taxon>
        <taxon>Dikarya</taxon>
        <taxon>Ascomycota</taxon>
        <taxon>Pezizomycotina</taxon>
        <taxon>Leotiomycetes</taxon>
        <taxon>Helotiales</taxon>
        <taxon>Ploettnerulaceae</taxon>
        <taxon>Cadophora</taxon>
    </lineage>
</organism>
<evidence type="ECO:0000256" key="6">
    <source>
        <dbReference type="ARBA" id="ARBA00023242"/>
    </source>
</evidence>
<keyword evidence="5" id="KW-0804">Transcription</keyword>
<keyword evidence="4" id="KW-0238">DNA-binding</keyword>
<dbReference type="Pfam" id="PF11951">
    <property type="entry name" value="Fungal_trans_2"/>
    <property type="match status" value="1"/>
</dbReference>
<sequence>MPKDVSTTAQIPFRARKSKPKTRTGCLTCKARRVKCGEERPSCQRCLKFGVKCEGYRPAPNTQPPGPKQRPLYPKIPLTTSSTDSLVKSPFADEEERQYFDIFCNRTSVEILPSLDIGMTRQMLLQACYTHASIRHCIIAIGALDKTSSIARDFGRLSLDSPKWTVNANRHHKIALKQYSKAIGFMTEAALNPLLDLRTTLLTSLLILCFEAWNGNLQLAVQQIHICIKLILDWKARYGSVNNSGLSPQPTVVEGELIQIFGRLAIQVTFFSPANSIAVLQARTLLGTEGRTLVSSMPESFSDLKEAELYNQGLIRQGVHFVQSNPPSLYLNVARDEIDPSILADQEDIQANALRWLQIFERLKRNVAPGREVRFARAMQLQMILGYVCTSVTLSADEMIHDPYTDFYSQVVDLAGEVLKDVSLPEDLQATNYSFDNRVILPVWLAGVKCRDFSVRKRAVELLEKFPRREGIWDSICAAKMVRWVSELENQYSEDGCIPGWARIHGLRWTTDLENRTASLACDQRASRCLEPTVLRKMIAW</sequence>
<keyword evidence="1" id="KW-0479">Metal-binding</keyword>
<dbReference type="PROSITE" id="PS00463">
    <property type="entry name" value="ZN2_CY6_FUNGAL_1"/>
    <property type="match status" value="1"/>
</dbReference>
<dbReference type="InterPro" id="IPR001138">
    <property type="entry name" value="Zn2Cys6_DnaBD"/>
</dbReference>
<protein>
    <recommendedName>
        <fullName evidence="7">Zn(2)-C6 fungal-type domain-containing protein</fullName>
    </recommendedName>
</protein>
<reference evidence="8" key="1">
    <citation type="submission" date="2021-02" db="EMBL/GenBank/DDBJ databases">
        <title>Genome sequence Cadophora malorum strain M34.</title>
        <authorList>
            <person name="Stefanovic E."/>
            <person name="Vu D."/>
            <person name="Scully C."/>
            <person name="Dijksterhuis J."/>
            <person name="Roader J."/>
            <person name="Houbraken J."/>
        </authorList>
    </citation>
    <scope>NUCLEOTIDE SEQUENCE</scope>
    <source>
        <strain evidence="8">M34</strain>
    </source>
</reference>
<dbReference type="SUPFAM" id="SSF57701">
    <property type="entry name" value="Zn2/Cys6 DNA-binding domain"/>
    <property type="match status" value="1"/>
</dbReference>
<dbReference type="CDD" id="cd00067">
    <property type="entry name" value="GAL4"/>
    <property type="match status" value="1"/>
</dbReference>
<dbReference type="PANTHER" id="PTHR36206">
    <property type="entry name" value="ASPERCRYPTIN BIOSYNTHESIS CLUSTER-SPECIFIC TRANSCRIPTION REGULATOR ATNN-RELATED"/>
    <property type="match status" value="1"/>
</dbReference>
<keyword evidence="9" id="KW-1185">Reference proteome</keyword>
<dbReference type="GO" id="GO:0003677">
    <property type="term" value="F:DNA binding"/>
    <property type="evidence" value="ECO:0007669"/>
    <property type="project" value="UniProtKB-KW"/>
</dbReference>
<dbReference type="InterPro" id="IPR052360">
    <property type="entry name" value="Transcr_Regulatory_Proteins"/>
</dbReference>
<dbReference type="PROSITE" id="PS50048">
    <property type="entry name" value="ZN2_CY6_FUNGAL_2"/>
    <property type="match status" value="1"/>
</dbReference>
<evidence type="ECO:0000313" key="9">
    <source>
        <dbReference type="Proteomes" id="UP000664132"/>
    </source>
</evidence>
<feature type="domain" description="Zn(2)-C6 fungal-type" evidence="7">
    <location>
        <begin position="25"/>
        <end position="53"/>
    </location>
</feature>
<evidence type="ECO:0000256" key="4">
    <source>
        <dbReference type="ARBA" id="ARBA00023125"/>
    </source>
</evidence>
<dbReference type="Pfam" id="PF00172">
    <property type="entry name" value="Zn_clus"/>
    <property type="match status" value="1"/>
</dbReference>
<accession>A0A8H7T0M5</accession>
<gene>
    <name evidence="8" type="ORF">IFR04_014507</name>
</gene>
<keyword evidence="2" id="KW-0862">Zinc</keyword>
<dbReference type="AlphaFoldDB" id="A0A8H7T0M5"/>
<dbReference type="InterPro" id="IPR036864">
    <property type="entry name" value="Zn2-C6_fun-type_DNA-bd_sf"/>
</dbReference>
<proteinExistence type="predicted"/>
<dbReference type="PANTHER" id="PTHR36206:SF4">
    <property type="entry name" value="HYPOTHETICAL CONSERVED PROTEIN (EUROFUNG)-RELATED"/>
    <property type="match status" value="1"/>
</dbReference>
<name>A0A8H7T0M5_9HELO</name>
<evidence type="ECO:0000313" key="8">
    <source>
        <dbReference type="EMBL" id="KAG4412350.1"/>
    </source>
</evidence>
<evidence type="ECO:0000256" key="5">
    <source>
        <dbReference type="ARBA" id="ARBA00023163"/>
    </source>
</evidence>
<dbReference type="OrthoDB" id="3598904at2759"/>
<dbReference type="EMBL" id="JAFJYH010000385">
    <property type="protein sequence ID" value="KAG4412350.1"/>
    <property type="molecule type" value="Genomic_DNA"/>
</dbReference>
<evidence type="ECO:0000256" key="1">
    <source>
        <dbReference type="ARBA" id="ARBA00022723"/>
    </source>
</evidence>